<feature type="compositionally biased region" description="Basic and acidic residues" evidence="7">
    <location>
        <begin position="321"/>
        <end position="332"/>
    </location>
</feature>
<evidence type="ECO:0000256" key="5">
    <source>
        <dbReference type="ARBA" id="ARBA00022989"/>
    </source>
</evidence>
<dbReference type="GO" id="GO:0016020">
    <property type="term" value="C:membrane"/>
    <property type="evidence" value="ECO:0007669"/>
    <property type="project" value="UniProtKB-SubCell"/>
</dbReference>
<evidence type="ECO:0000313" key="10">
    <source>
        <dbReference type="EMBL" id="CAD8863667.1"/>
    </source>
</evidence>
<keyword evidence="4" id="KW-0249">Electron transport</keyword>
<dbReference type="CDD" id="cd08760">
    <property type="entry name" value="Cyt_b561_FRRS1_like"/>
    <property type="match status" value="1"/>
</dbReference>
<evidence type="ECO:0000256" key="1">
    <source>
        <dbReference type="ARBA" id="ARBA00004370"/>
    </source>
</evidence>
<feature type="transmembrane region" description="Helical" evidence="8">
    <location>
        <begin position="256"/>
        <end position="276"/>
    </location>
</feature>
<feature type="domain" description="Cytochrome b561" evidence="9">
    <location>
        <begin position="104"/>
        <end position="309"/>
    </location>
</feature>
<protein>
    <recommendedName>
        <fullName evidence="9">Cytochrome b561 domain-containing protein</fullName>
    </recommendedName>
</protein>
<dbReference type="SMART" id="SM00665">
    <property type="entry name" value="B561"/>
    <property type="match status" value="1"/>
</dbReference>
<comment type="subcellular location">
    <subcellularLocation>
        <location evidence="1">Membrane</location>
    </subcellularLocation>
</comment>
<feature type="region of interest" description="Disordered" evidence="7">
    <location>
        <begin position="321"/>
        <end position="344"/>
    </location>
</feature>
<dbReference type="AlphaFoldDB" id="A0A7S1ATV7"/>
<reference evidence="10" key="1">
    <citation type="submission" date="2021-01" db="EMBL/GenBank/DDBJ databases">
        <authorList>
            <person name="Corre E."/>
            <person name="Pelletier E."/>
            <person name="Niang G."/>
            <person name="Scheremetjew M."/>
            <person name="Finn R."/>
            <person name="Kale V."/>
            <person name="Holt S."/>
            <person name="Cochrane G."/>
            <person name="Meng A."/>
            <person name="Brown T."/>
            <person name="Cohen L."/>
        </authorList>
    </citation>
    <scope>NUCLEOTIDE SEQUENCE</scope>
</reference>
<dbReference type="PROSITE" id="PS50939">
    <property type="entry name" value="CYTOCHROME_B561"/>
    <property type="match status" value="1"/>
</dbReference>
<feature type="transmembrane region" description="Helical" evidence="8">
    <location>
        <begin position="212"/>
        <end position="235"/>
    </location>
</feature>
<dbReference type="PANTHER" id="PTHR23130:SF159">
    <property type="entry name" value="OS08G0335600 PROTEIN"/>
    <property type="match status" value="1"/>
</dbReference>
<evidence type="ECO:0000256" key="7">
    <source>
        <dbReference type="SAM" id="MobiDB-lite"/>
    </source>
</evidence>
<proteinExistence type="predicted"/>
<feature type="transmembrane region" description="Helical" evidence="8">
    <location>
        <begin position="179"/>
        <end position="206"/>
    </location>
</feature>
<evidence type="ECO:0000259" key="9">
    <source>
        <dbReference type="PROSITE" id="PS50939"/>
    </source>
</evidence>
<feature type="transmembrane region" description="Helical" evidence="8">
    <location>
        <begin position="137"/>
        <end position="158"/>
    </location>
</feature>
<keyword evidence="6 8" id="KW-0472">Membrane</keyword>
<keyword evidence="3 8" id="KW-0812">Transmembrane</keyword>
<name>A0A7S1ATV7_NOCSC</name>
<dbReference type="Gene3D" id="1.20.120.1770">
    <property type="match status" value="1"/>
</dbReference>
<sequence length="344" mass="37039">MCHDKCVAGDCESCALDSTNVKKSPWDHTVHCIRDVDVCIDSGYFLAFNVGSSSAPDYRPRFMLDDVGNQLAFDLISATSTHEGLALTVTGYDDGSGTLRVSSVVECVGFSCDGVCVGCTGSPTFSGIQGPVNHDSVLAHGSLLIVAWAFLAPGAFLVKRHAPIIPRLNLTRMVKGYPLHFLIHACLMLAVVLLTIIAVSIAVAGFDRRALYGHLPVGFAVVAVAFIQPFPALFCRPDKESPKRVYFNWFHRAGGAFCLFFGAVNVVLGAMNYRVLWDPCRASIIIGFALGGVSLSICLGVVLEVYRCQAIKQQDHRVVHDSGEEADRKESTELAVTPIGNASQ</sequence>
<feature type="transmembrane region" description="Helical" evidence="8">
    <location>
        <begin position="282"/>
        <end position="306"/>
    </location>
</feature>
<evidence type="ECO:0000256" key="4">
    <source>
        <dbReference type="ARBA" id="ARBA00022982"/>
    </source>
</evidence>
<dbReference type="PANTHER" id="PTHR23130">
    <property type="entry name" value="CYTOCHROME B561 AND DOMON DOMAIN-CONTAINING PROTEIN"/>
    <property type="match status" value="1"/>
</dbReference>
<gene>
    <name evidence="10" type="ORF">NSCI0253_LOCUS38022</name>
</gene>
<keyword evidence="5 8" id="KW-1133">Transmembrane helix</keyword>
<accession>A0A7S1ATV7</accession>
<dbReference type="EMBL" id="HBFQ01053405">
    <property type="protein sequence ID" value="CAD8863667.1"/>
    <property type="molecule type" value="Transcribed_RNA"/>
</dbReference>
<evidence type="ECO:0000256" key="6">
    <source>
        <dbReference type="ARBA" id="ARBA00023136"/>
    </source>
</evidence>
<dbReference type="InterPro" id="IPR006593">
    <property type="entry name" value="Cyt_b561/ferric_Rdtase_TM"/>
</dbReference>
<keyword evidence="2" id="KW-0813">Transport</keyword>
<evidence type="ECO:0000256" key="3">
    <source>
        <dbReference type="ARBA" id="ARBA00022692"/>
    </source>
</evidence>
<organism evidence="10">
    <name type="scientific">Noctiluca scintillans</name>
    <name type="common">Sea sparkle</name>
    <name type="synonym">Red tide dinoflagellate</name>
    <dbReference type="NCBI Taxonomy" id="2966"/>
    <lineage>
        <taxon>Eukaryota</taxon>
        <taxon>Sar</taxon>
        <taxon>Alveolata</taxon>
        <taxon>Dinophyceae</taxon>
        <taxon>Noctilucales</taxon>
        <taxon>Noctilucaceae</taxon>
        <taxon>Noctiluca</taxon>
    </lineage>
</organism>
<evidence type="ECO:0000256" key="2">
    <source>
        <dbReference type="ARBA" id="ARBA00022448"/>
    </source>
</evidence>
<evidence type="ECO:0000256" key="8">
    <source>
        <dbReference type="SAM" id="Phobius"/>
    </source>
</evidence>